<evidence type="ECO:0000259" key="1">
    <source>
        <dbReference type="Pfam" id="PF22936"/>
    </source>
</evidence>
<name>A0A8T0PTJ6_PANVG</name>
<evidence type="ECO:0000313" key="2">
    <source>
        <dbReference type="EMBL" id="KAG2561384.1"/>
    </source>
</evidence>
<feature type="domain" description="Retrovirus-related Pol polyprotein from transposon TNT 1-94-like beta-barrel" evidence="1">
    <location>
        <begin position="85"/>
        <end position="162"/>
    </location>
</feature>
<accession>A0A8T0PTJ6</accession>
<dbReference type="Pfam" id="PF22936">
    <property type="entry name" value="Pol_BBD"/>
    <property type="match status" value="1"/>
</dbReference>
<comment type="caution">
    <text evidence="2">The sequence shown here is derived from an EMBL/GenBank/DDBJ whole genome shotgun (WGS) entry which is preliminary data.</text>
</comment>
<keyword evidence="3" id="KW-1185">Reference proteome</keyword>
<protein>
    <recommendedName>
        <fullName evidence="1">Retrovirus-related Pol polyprotein from transposon TNT 1-94-like beta-barrel domain-containing protein</fullName>
    </recommendedName>
</protein>
<gene>
    <name evidence="2" type="ORF">PVAP13_8KG161804</name>
</gene>
<feature type="non-terminal residue" evidence="2">
    <location>
        <position position="1"/>
    </location>
</feature>
<dbReference type="InterPro" id="IPR054722">
    <property type="entry name" value="PolX-like_BBD"/>
</dbReference>
<dbReference type="Proteomes" id="UP000823388">
    <property type="component" value="Chromosome 8K"/>
</dbReference>
<organism evidence="2 3">
    <name type="scientific">Panicum virgatum</name>
    <name type="common">Blackwell switchgrass</name>
    <dbReference type="NCBI Taxonomy" id="38727"/>
    <lineage>
        <taxon>Eukaryota</taxon>
        <taxon>Viridiplantae</taxon>
        <taxon>Streptophyta</taxon>
        <taxon>Embryophyta</taxon>
        <taxon>Tracheophyta</taxon>
        <taxon>Spermatophyta</taxon>
        <taxon>Magnoliopsida</taxon>
        <taxon>Liliopsida</taxon>
        <taxon>Poales</taxon>
        <taxon>Poaceae</taxon>
        <taxon>PACMAD clade</taxon>
        <taxon>Panicoideae</taxon>
        <taxon>Panicodae</taxon>
        <taxon>Paniceae</taxon>
        <taxon>Panicinae</taxon>
        <taxon>Panicum</taxon>
        <taxon>Panicum sect. Hiantes</taxon>
    </lineage>
</organism>
<evidence type="ECO:0000313" key="3">
    <source>
        <dbReference type="Proteomes" id="UP000823388"/>
    </source>
</evidence>
<feature type="non-terminal residue" evidence="2">
    <location>
        <position position="179"/>
    </location>
</feature>
<proteinExistence type="predicted"/>
<sequence>SSANALSRGRGCGNFRGRGRECDATNDDGPVCQLCEHIGHTVHDCWYRFNKKFVPPRDGGTRPFKTGPQKSVSADVSSYGVDTNWYFDSGSTDHITNDLNHITSRERYGGDEQIHAANGKGMSICHVGTSSFHTPHRDFSFNKVLHVPVSTKNLIFVHQFTTDNDVYLESHPSFFYVKD</sequence>
<dbReference type="AlphaFoldDB" id="A0A8T0PTJ6"/>
<reference evidence="2" key="1">
    <citation type="submission" date="2020-05" db="EMBL/GenBank/DDBJ databases">
        <title>WGS assembly of Panicum virgatum.</title>
        <authorList>
            <person name="Lovell J.T."/>
            <person name="Jenkins J."/>
            <person name="Shu S."/>
            <person name="Juenger T.E."/>
            <person name="Schmutz J."/>
        </authorList>
    </citation>
    <scope>NUCLEOTIDE SEQUENCE</scope>
    <source>
        <strain evidence="2">AP13</strain>
    </source>
</reference>
<dbReference type="EMBL" id="CM029051">
    <property type="protein sequence ID" value="KAG2561384.1"/>
    <property type="molecule type" value="Genomic_DNA"/>
</dbReference>